<feature type="compositionally biased region" description="Basic and acidic residues" evidence="12">
    <location>
        <begin position="57"/>
        <end position="77"/>
    </location>
</feature>
<dbReference type="SUPFAM" id="SSF50978">
    <property type="entry name" value="WD40 repeat-like"/>
    <property type="match status" value="1"/>
</dbReference>
<gene>
    <name evidence="13" type="ORF">BSAL_75980</name>
</gene>
<evidence type="ECO:0000256" key="10">
    <source>
        <dbReference type="ARBA" id="ARBA00040002"/>
    </source>
</evidence>
<evidence type="ECO:0000256" key="1">
    <source>
        <dbReference type="ARBA" id="ARBA00004611"/>
    </source>
</evidence>
<sequence length="780" mass="84085">MESSQNSTNSASTVEDDESGFQPPSDGSHSLERSSLSQSVDIKGGRSDGGAASSRGGADKSSKDKEDQQRPVEKPKEWSLDEKRQWLMSDVTVTLRETPVIMLYVHQDEVVCSENADEVKEVLQKNEAYSAMCEARRKDEGTKFQERGMTTLANPKKAIHSEIHPPPTKASGGLHVTPWKLHDEFLKLAEEELEQDDAAKAGGVDGEGAVEAGAGADDAEGADGGDGDDGGGGDGGSQSAAKKSSAWLYSESLLPTLLIMERVVVQNMVEDLQLAYRGLSMEALRDHIPSSEKKSTTNANQGKGKRDAFGGYRNNNNNNNNDGAGEDDTTRFASGIEGNDLDEDASHDFGSGAASPVASQGGRAGRGGGMASPLGGSESSPTAVGGGGRSKMKVLWKYGTELTAGKNVSCMAWNRRNPDILAAGYGEYGIPHPDKKYSGLVCCWSLKNPLAPERVIQLESEAGVSALSFSSHHPSLLAVGNTDGTLALYDVRKHGNHPALKTTVSTGQHTGTIWEVKWVERGKGRGENLISISADGRVLEWSIKKGLERNAPDLMKLKRMPNKTQEPHNARAGGGKGGATTTREALLSRQSGGMCFDMNPKELITYVVGTEDGTIHKCSKSQSENYILDYTPHEEPVYRIRWSPFSSQYFLTCSADWTSRLYNVDKPDPIITLDSNKQDAVHDVAWSHTNSTIFAAATAHGRVDIWDIADPLAPRQSLELEGRSLNCLLFAEQESPVLAVGDNTGEITIVKLQGMEYERGGLTPQDQDDRFQEVVKKVSA</sequence>
<organism evidence="13 14">
    <name type="scientific">Bodo saltans</name>
    <name type="common">Flagellated protozoan</name>
    <dbReference type="NCBI Taxonomy" id="75058"/>
    <lineage>
        <taxon>Eukaryota</taxon>
        <taxon>Discoba</taxon>
        <taxon>Euglenozoa</taxon>
        <taxon>Kinetoplastea</taxon>
        <taxon>Metakinetoplastina</taxon>
        <taxon>Eubodonida</taxon>
        <taxon>Bodonidae</taxon>
        <taxon>Bodo</taxon>
    </lineage>
</organism>
<dbReference type="PANTHER" id="PTHR12442:SF12">
    <property type="entry name" value="DYNEIN AXONEMAL INTERMEDIATE CHAIN 4"/>
    <property type="match status" value="1"/>
</dbReference>
<protein>
    <recommendedName>
        <fullName evidence="10">Dynein axonemal intermediate chain 4</fullName>
    </recommendedName>
    <alternativeName>
        <fullName evidence="11">WD repeat-containing protein 78</fullName>
    </alternativeName>
</protein>
<dbReference type="InterPro" id="IPR001680">
    <property type="entry name" value="WD40_rpt"/>
</dbReference>
<dbReference type="OMA" id="FEYESHA"/>
<dbReference type="GO" id="GO:0120293">
    <property type="term" value="C:dynein axonemal particle"/>
    <property type="evidence" value="ECO:0007669"/>
    <property type="project" value="UniProtKB-SubCell"/>
</dbReference>
<feature type="region of interest" description="Disordered" evidence="12">
    <location>
        <begin position="201"/>
        <end position="240"/>
    </location>
</feature>
<evidence type="ECO:0000256" key="8">
    <source>
        <dbReference type="ARBA" id="ARBA00023273"/>
    </source>
</evidence>
<dbReference type="InterPro" id="IPR036322">
    <property type="entry name" value="WD40_repeat_dom_sf"/>
</dbReference>
<evidence type="ECO:0000313" key="13">
    <source>
        <dbReference type="EMBL" id="CUG22187.1"/>
    </source>
</evidence>
<evidence type="ECO:0000256" key="2">
    <source>
        <dbReference type="ARBA" id="ARBA00022490"/>
    </source>
</evidence>
<feature type="compositionally biased region" description="Polar residues" evidence="12">
    <location>
        <begin position="1"/>
        <end position="13"/>
    </location>
</feature>
<keyword evidence="14" id="KW-1185">Reference proteome</keyword>
<feature type="region of interest" description="Disordered" evidence="12">
    <location>
        <begin position="1"/>
        <end position="77"/>
    </location>
</feature>
<evidence type="ECO:0000256" key="3">
    <source>
        <dbReference type="ARBA" id="ARBA00022574"/>
    </source>
</evidence>
<evidence type="ECO:0000256" key="12">
    <source>
        <dbReference type="SAM" id="MobiDB-lite"/>
    </source>
</evidence>
<keyword evidence="2" id="KW-0963">Cytoplasm</keyword>
<reference evidence="14" key="1">
    <citation type="submission" date="2015-09" db="EMBL/GenBank/DDBJ databases">
        <authorList>
            <consortium name="Pathogen Informatics"/>
        </authorList>
    </citation>
    <scope>NUCLEOTIDE SEQUENCE [LARGE SCALE GENOMIC DNA]</scope>
    <source>
        <strain evidence="14">Lake Konstanz</strain>
    </source>
</reference>
<dbReference type="Proteomes" id="UP000051952">
    <property type="component" value="Unassembled WGS sequence"/>
</dbReference>
<keyword evidence="4" id="KW-0677">Repeat</keyword>
<feature type="region of interest" description="Disordered" evidence="12">
    <location>
        <begin position="552"/>
        <end position="580"/>
    </location>
</feature>
<dbReference type="OrthoDB" id="10259804at2759"/>
<evidence type="ECO:0000256" key="6">
    <source>
        <dbReference type="ARBA" id="ARBA00023069"/>
    </source>
</evidence>
<accession>A0A0S4IZG4</accession>
<dbReference type="InterPro" id="IPR050687">
    <property type="entry name" value="Dynein_IC"/>
</dbReference>
<evidence type="ECO:0000256" key="11">
    <source>
        <dbReference type="ARBA" id="ARBA00041557"/>
    </source>
</evidence>
<keyword evidence="5" id="KW-0282">Flagellum</keyword>
<dbReference type="VEuPathDB" id="TriTrypDB:BSAL_75980"/>
<feature type="region of interest" description="Disordered" evidence="12">
    <location>
        <begin position="287"/>
        <end position="389"/>
    </location>
</feature>
<dbReference type="GO" id="GO:0005858">
    <property type="term" value="C:axonemal dynein complex"/>
    <property type="evidence" value="ECO:0007669"/>
    <property type="project" value="TreeGrafter"/>
</dbReference>
<dbReference type="Gene3D" id="2.130.10.10">
    <property type="entry name" value="YVTN repeat-like/Quinoprotein amine dehydrogenase"/>
    <property type="match status" value="2"/>
</dbReference>
<keyword evidence="8" id="KW-0966">Cell projection</keyword>
<evidence type="ECO:0000256" key="9">
    <source>
        <dbReference type="ARBA" id="ARBA00024190"/>
    </source>
</evidence>
<keyword evidence="6" id="KW-0969">Cilium</keyword>
<dbReference type="PANTHER" id="PTHR12442">
    <property type="entry name" value="DYNEIN INTERMEDIATE CHAIN"/>
    <property type="match status" value="1"/>
</dbReference>
<dbReference type="AlphaFoldDB" id="A0A0S4IZG4"/>
<dbReference type="Pfam" id="PF00400">
    <property type="entry name" value="WD40"/>
    <property type="match status" value="1"/>
</dbReference>
<proteinExistence type="predicted"/>
<evidence type="ECO:0000313" key="14">
    <source>
        <dbReference type="Proteomes" id="UP000051952"/>
    </source>
</evidence>
<keyword evidence="3" id="KW-0853">WD repeat</keyword>
<dbReference type="SMART" id="SM00320">
    <property type="entry name" value="WD40"/>
    <property type="match status" value="5"/>
</dbReference>
<dbReference type="InterPro" id="IPR015943">
    <property type="entry name" value="WD40/YVTN_repeat-like_dom_sf"/>
</dbReference>
<comment type="subcellular location">
    <subcellularLocation>
        <location evidence="1">Cytoplasm</location>
        <location evidence="1">Cytoskeleton</location>
        <location evidence="1">Flagellum axoneme</location>
    </subcellularLocation>
    <subcellularLocation>
        <location evidence="9">Dynein axonemal particle</location>
    </subcellularLocation>
</comment>
<evidence type="ECO:0000256" key="5">
    <source>
        <dbReference type="ARBA" id="ARBA00022846"/>
    </source>
</evidence>
<feature type="compositionally biased region" description="Low complexity" evidence="12">
    <location>
        <begin position="25"/>
        <end position="39"/>
    </location>
</feature>
<feature type="compositionally biased region" description="Acidic residues" evidence="12">
    <location>
        <begin position="217"/>
        <end position="231"/>
    </location>
</feature>
<evidence type="ECO:0000256" key="4">
    <source>
        <dbReference type="ARBA" id="ARBA00022737"/>
    </source>
</evidence>
<evidence type="ECO:0000256" key="7">
    <source>
        <dbReference type="ARBA" id="ARBA00023212"/>
    </source>
</evidence>
<dbReference type="GO" id="GO:0003341">
    <property type="term" value="P:cilium movement"/>
    <property type="evidence" value="ECO:0007669"/>
    <property type="project" value="TreeGrafter"/>
</dbReference>
<dbReference type="GO" id="GO:0045504">
    <property type="term" value="F:dynein heavy chain binding"/>
    <property type="evidence" value="ECO:0007669"/>
    <property type="project" value="TreeGrafter"/>
</dbReference>
<feature type="compositionally biased region" description="Low complexity" evidence="12">
    <location>
        <begin position="207"/>
        <end position="216"/>
    </location>
</feature>
<dbReference type="EMBL" id="CYKH01000706">
    <property type="protein sequence ID" value="CUG22187.1"/>
    <property type="molecule type" value="Genomic_DNA"/>
</dbReference>
<name>A0A0S4IZG4_BODSA</name>
<dbReference type="GO" id="GO:0045503">
    <property type="term" value="F:dynein light chain binding"/>
    <property type="evidence" value="ECO:0007669"/>
    <property type="project" value="TreeGrafter"/>
</dbReference>
<keyword evidence="7" id="KW-0206">Cytoskeleton</keyword>